<dbReference type="PANTHER" id="PTHR13887">
    <property type="entry name" value="GLUTATHIONE S-TRANSFERASE KAPPA"/>
    <property type="match status" value="1"/>
</dbReference>
<comment type="caution">
    <text evidence="3">The sequence shown here is derived from an EMBL/GenBank/DDBJ whole genome shotgun (WGS) entry which is preliminary data.</text>
</comment>
<dbReference type="RefSeq" id="WP_301167730.1">
    <property type="nucleotide sequence ID" value="NZ_JAUHTR010000013.1"/>
</dbReference>
<feature type="region of interest" description="Disordered" evidence="1">
    <location>
        <begin position="216"/>
        <end position="246"/>
    </location>
</feature>
<proteinExistence type="predicted"/>
<dbReference type="Gene3D" id="3.40.30.10">
    <property type="entry name" value="Glutaredoxin"/>
    <property type="match status" value="1"/>
</dbReference>
<sequence length="246" mass="27871">MGSRRYSMKVEIWSDYVCPFCYIGKRRFENALSAFEGREKVEVVYKSFELDPSFQRTDQDIHAVLAQKYGTSYEQGKSMNDQMAERAKDVGLAYDFDRAIPANTFDAHRVSHFAKQNGLLKEVTERILKGYFTEGLDINDHNTLAKLASEAGLDEQETLAVLKDGKFAEDVRADEEEGSRLGITGVPFFVFNQKYGVSGAQPEDVFTEVLEKVKQEEQEESPIQLLNNNENQKDKENDCSDGSCSI</sequence>
<accession>A0ABT8I0Z7</accession>
<dbReference type="PANTHER" id="PTHR13887:SF41">
    <property type="entry name" value="THIOREDOXIN SUPERFAMILY PROTEIN"/>
    <property type="match status" value="1"/>
</dbReference>
<dbReference type="Pfam" id="PF01323">
    <property type="entry name" value="DSBA"/>
    <property type="match status" value="1"/>
</dbReference>
<gene>
    <name evidence="3" type="ORF">QYB97_19585</name>
</gene>
<evidence type="ECO:0000313" key="4">
    <source>
        <dbReference type="Proteomes" id="UP001172721"/>
    </source>
</evidence>
<dbReference type="Proteomes" id="UP001172721">
    <property type="component" value="Unassembled WGS sequence"/>
</dbReference>
<feature type="domain" description="DSBA-like thioredoxin" evidence="2">
    <location>
        <begin position="10"/>
        <end position="210"/>
    </location>
</feature>
<dbReference type="InterPro" id="IPR001853">
    <property type="entry name" value="DSBA-like_thioredoxin_dom"/>
</dbReference>
<dbReference type="CDD" id="cd03024">
    <property type="entry name" value="DsbA_FrnE"/>
    <property type="match status" value="1"/>
</dbReference>
<organism evidence="3 4">
    <name type="scientific">Fictibacillus fluitans</name>
    <dbReference type="NCBI Taxonomy" id="3058422"/>
    <lineage>
        <taxon>Bacteria</taxon>
        <taxon>Bacillati</taxon>
        <taxon>Bacillota</taxon>
        <taxon>Bacilli</taxon>
        <taxon>Bacillales</taxon>
        <taxon>Fictibacillaceae</taxon>
        <taxon>Fictibacillus</taxon>
    </lineage>
</organism>
<dbReference type="SUPFAM" id="SSF52833">
    <property type="entry name" value="Thioredoxin-like"/>
    <property type="match status" value="1"/>
</dbReference>
<dbReference type="InterPro" id="IPR036249">
    <property type="entry name" value="Thioredoxin-like_sf"/>
</dbReference>
<evidence type="ECO:0000256" key="1">
    <source>
        <dbReference type="SAM" id="MobiDB-lite"/>
    </source>
</evidence>
<dbReference type="EMBL" id="JAUHTR010000013">
    <property type="protein sequence ID" value="MDN4526692.1"/>
    <property type="molecule type" value="Genomic_DNA"/>
</dbReference>
<evidence type="ECO:0000313" key="3">
    <source>
        <dbReference type="EMBL" id="MDN4526692.1"/>
    </source>
</evidence>
<evidence type="ECO:0000259" key="2">
    <source>
        <dbReference type="Pfam" id="PF01323"/>
    </source>
</evidence>
<reference evidence="3" key="1">
    <citation type="submission" date="2023-07" db="EMBL/GenBank/DDBJ databases">
        <title>Fictibacillus sp. isolated from freshwater pond.</title>
        <authorList>
            <person name="Kirdat K."/>
            <person name="Bhat A."/>
            <person name="Mourya A."/>
            <person name="Yadav A."/>
        </authorList>
    </citation>
    <scope>NUCLEOTIDE SEQUENCE</scope>
    <source>
        <strain evidence="3">NE201</strain>
    </source>
</reference>
<name>A0ABT8I0Z7_9BACL</name>
<protein>
    <submittedName>
        <fullName evidence="3">DsbA family oxidoreductase</fullName>
    </submittedName>
</protein>
<keyword evidence="4" id="KW-1185">Reference proteome</keyword>